<feature type="region of interest" description="Disordered" evidence="1">
    <location>
        <begin position="118"/>
        <end position="140"/>
    </location>
</feature>
<name>A0A7J8IZ00_MOLMO</name>
<proteinExistence type="predicted"/>
<evidence type="ECO:0000313" key="3">
    <source>
        <dbReference type="Proteomes" id="UP000550707"/>
    </source>
</evidence>
<feature type="compositionally biased region" description="Basic and acidic residues" evidence="1">
    <location>
        <begin position="118"/>
        <end position="131"/>
    </location>
</feature>
<comment type="caution">
    <text evidence="2">The sequence shown here is derived from an EMBL/GenBank/DDBJ whole genome shotgun (WGS) entry which is preliminary data.</text>
</comment>
<dbReference type="InParanoid" id="A0A7J8IZ00"/>
<accession>A0A7J8IZ00</accession>
<evidence type="ECO:0000256" key="1">
    <source>
        <dbReference type="SAM" id="MobiDB-lite"/>
    </source>
</evidence>
<protein>
    <submittedName>
        <fullName evidence="2">Uncharacterized protein</fullName>
    </submittedName>
</protein>
<sequence length="140" mass="15695">MHCPGRFIVCVSVARSNPSLAVGVEVFFSYDSHLNQLTSSDEDKGSEEALFNQLKALKTRTEASPENKILLRDHNVELLPEFPALGLRTATYQLTGTSNRLASPTIIKKFPVTPRQTLRREQKGKRLDGRIAPRLLHKGR</sequence>
<gene>
    <name evidence="2" type="ORF">HJG59_010268</name>
</gene>
<organism evidence="2 3">
    <name type="scientific">Molossus molossus</name>
    <name type="common">Pallas' mastiff bat</name>
    <name type="synonym">Vespertilio molossus</name>
    <dbReference type="NCBI Taxonomy" id="27622"/>
    <lineage>
        <taxon>Eukaryota</taxon>
        <taxon>Metazoa</taxon>
        <taxon>Chordata</taxon>
        <taxon>Craniata</taxon>
        <taxon>Vertebrata</taxon>
        <taxon>Euteleostomi</taxon>
        <taxon>Mammalia</taxon>
        <taxon>Eutheria</taxon>
        <taxon>Laurasiatheria</taxon>
        <taxon>Chiroptera</taxon>
        <taxon>Yangochiroptera</taxon>
        <taxon>Molossidae</taxon>
        <taxon>Molossus</taxon>
    </lineage>
</organism>
<keyword evidence="3" id="KW-1185">Reference proteome</keyword>
<evidence type="ECO:0000313" key="2">
    <source>
        <dbReference type="EMBL" id="KAF6489866.1"/>
    </source>
</evidence>
<dbReference type="EMBL" id="JACASF010000003">
    <property type="protein sequence ID" value="KAF6489866.1"/>
    <property type="molecule type" value="Genomic_DNA"/>
</dbReference>
<dbReference type="Proteomes" id="UP000550707">
    <property type="component" value="Unassembled WGS sequence"/>
</dbReference>
<reference evidence="2 3" key="1">
    <citation type="journal article" date="2020" name="Nature">
        <title>Six reference-quality genomes reveal evolution of bat adaptations.</title>
        <authorList>
            <person name="Jebb D."/>
            <person name="Huang Z."/>
            <person name="Pippel M."/>
            <person name="Hughes G.M."/>
            <person name="Lavrichenko K."/>
            <person name="Devanna P."/>
            <person name="Winkler S."/>
            <person name="Jermiin L.S."/>
            <person name="Skirmuntt E.C."/>
            <person name="Katzourakis A."/>
            <person name="Burkitt-Gray L."/>
            <person name="Ray D.A."/>
            <person name="Sullivan K.A.M."/>
            <person name="Roscito J.G."/>
            <person name="Kirilenko B.M."/>
            <person name="Davalos L.M."/>
            <person name="Corthals A.P."/>
            <person name="Power M.L."/>
            <person name="Jones G."/>
            <person name="Ransome R.D."/>
            <person name="Dechmann D.K.N."/>
            <person name="Locatelli A.G."/>
            <person name="Puechmaille S.J."/>
            <person name="Fedrigo O."/>
            <person name="Jarvis E.D."/>
            <person name="Hiller M."/>
            <person name="Vernes S.C."/>
            <person name="Myers E.W."/>
            <person name="Teeling E.C."/>
        </authorList>
    </citation>
    <scope>NUCLEOTIDE SEQUENCE [LARGE SCALE GENOMIC DNA]</scope>
    <source>
        <strain evidence="2">MMolMol1</strain>
        <tissue evidence="2">Muscle</tissue>
    </source>
</reference>
<dbReference type="AlphaFoldDB" id="A0A7J8IZ00"/>